<dbReference type="PANTHER" id="PTHR23509:SF10">
    <property type="entry name" value="LD21067P"/>
    <property type="match status" value="1"/>
</dbReference>
<evidence type="ECO:0000313" key="4">
    <source>
        <dbReference type="Proteomes" id="UP000077315"/>
    </source>
</evidence>
<gene>
    <name evidence="3" type="ORF">PHYBLDRAFT_61609</name>
</gene>
<dbReference type="SMART" id="SM01127">
    <property type="entry name" value="DDHD"/>
    <property type="match status" value="1"/>
</dbReference>
<protein>
    <recommendedName>
        <fullName evidence="2">DDHD domain-containing protein</fullName>
    </recommendedName>
</protein>
<dbReference type="SUPFAM" id="SSF117839">
    <property type="entry name" value="WWE domain"/>
    <property type="match status" value="1"/>
</dbReference>
<feature type="domain" description="DDHD" evidence="2">
    <location>
        <begin position="540"/>
        <end position="803"/>
    </location>
</feature>
<dbReference type="InterPro" id="IPR037197">
    <property type="entry name" value="WWE_dom_sf"/>
</dbReference>
<feature type="region of interest" description="Disordered" evidence="1">
    <location>
        <begin position="1"/>
        <end position="22"/>
    </location>
</feature>
<dbReference type="PANTHER" id="PTHR23509">
    <property type="entry name" value="PA-PL1 PHOSPHOLIPASE FAMILY"/>
    <property type="match status" value="1"/>
</dbReference>
<feature type="compositionally biased region" description="Low complexity" evidence="1">
    <location>
        <begin position="64"/>
        <end position="73"/>
    </location>
</feature>
<dbReference type="GeneID" id="29001735"/>
<evidence type="ECO:0000313" key="3">
    <source>
        <dbReference type="EMBL" id="OAD80556.1"/>
    </source>
</evidence>
<dbReference type="OrthoDB" id="431378at2759"/>
<reference evidence="4" key="1">
    <citation type="submission" date="2015-06" db="EMBL/GenBank/DDBJ databases">
        <title>Expansion of signal transduction pathways in fungi by whole-genome duplication.</title>
        <authorList>
            <consortium name="DOE Joint Genome Institute"/>
            <person name="Corrochano L.M."/>
            <person name="Kuo A."/>
            <person name="Marcet-Houben M."/>
            <person name="Polaino S."/>
            <person name="Salamov A."/>
            <person name="Villalobos J.M."/>
            <person name="Alvarez M.I."/>
            <person name="Avalos J."/>
            <person name="Benito E.P."/>
            <person name="Benoit I."/>
            <person name="Burger G."/>
            <person name="Camino L.P."/>
            <person name="Canovas D."/>
            <person name="Cerda-Olmedo E."/>
            <person name="Cheng J.-F."/>
            <person name="Dominguez A."/>
            <person name="Elias M."/>
            <person name="Eslava A.P."/>
            <person name="Glaser F."/>
            <person name="Grimwood J."/>
            <person name="Gutierrez G."/>
            <person name="Heitman J."/>
            <person name="Henrissat B."/>
            <person name="Iturriaga E.A."/>
            <person name="Lang B.F."/>
            <person name="Lavin J.L."/>
            <person name="Lee S."/>
            <person name="Li W."/>
            <person name="Lindquist E."/>
            <person name="Lopez-Garcia S."/>
            <person name="Luque E.M."/>
            <person name="Marcos A.T."/>
            <person name="Martin J."/>
            <person name="McCluskey K."/>
            <person name="Medina H.R."/>
            <person name="Miralles-Duran A."/>
            <person name="Miyazaki A."/>
            <person name="Munoz-Torres E."/>
            <person name="Oguiza J.A."/>
            <person name="Ohm R."/>
            <person name="Olmedo M."/>
            <person name="Orejas M."/>
            <person name="Ortiz-Castellanos L."/>
            <person name="Pisabarro A.G."/>
            <person name="Rodriguez-Romero J."/>
            <person name="Ruiz-Herrera J."/>
            <person name="Ruiz-Vazquez R."/>
            <person name="Sanz C."/>
            <person name="Schackwitz W."/>
            <person name="Schmutz J."/>
            <person name="Shahriari M."/>
            <person name="Shelest E."/>
            <person name="Silva-Franco F."/>
            <person name="Soanes D."/>
            <person name="Syed K."/>
            <person name="Tagua V.G."/>
            <person name="Talbot N.J."/>
            <person name="Thon M."/>
            <person name="De vries R.P."/>
            <person name="Wiebenga A."/>
            <person name="Yadav J.S."/>
            <person name="Braun E.L."/>
            <person name="Baker S."/>
            <person name="Garre V."/>
            <person name="Horwitz B."/>
            <person name="Torres-Martinez S."/>
            <person name="Idnurm A."/>
            <person name="Herrera-Estrella A."/>
            <person name="Gabaldon T."/>
            <person name="Grigoriev I.V."/>
        </authorList>
    </citation>
    <scope>NUCLEOTIDE SEQUENCE [LARGE SCALE GENOMIC DNA]</scope>
    <source>
        <strain evidence="4">NRRL 1555(-)</strain>
    </source>
</reference>
<dbReference type="Pfam" id="PF23465">
    <property type="entry name" value="DUF7131"/>
    <property type="match status" value="1"/>
</dbReference>
<feature type="compositionally biased region" description="Low complexity" evidence="1">
    <location>
        <begin position="283"/>
        <end position="293"/>
    </location>
</feature>
<feature type="region of interest" description="Disordered" evidence="1">
    <location>
        <begin position="729"/>
        <end position="748"/>
    </location>
</feature>
<dbReference type="Pfam" id="PF23463">
    <property type="entry name" value="WWE_2"/>
    <property type="match status" value="1"/>
</dbReference>
<dbReference type="InterPro" id="IPR057826">
    <property type="entry name" value="WWE_C20G8.02"/>
</dbReference>
<dbReference type="GO" id="GO:0004620">
    <property type="term" value="F:phospholipase activity"/>
    <property type="evidence" value="ECO:0007669"/>
    <property type="project" value="TreeGrafter"/>
</dbReference>
<dbReference type="InterPro" id="IPR055555">
    <property type="entry name" value="PA-PLA1_DUF7131"/>
</dbReference>
<dbReference type="InterPro" id="IPR058055">
    <property type="entry name" value="PA-PLA1"/>
</dbReference>
<feature type="region of interest" description="Disordered" evidence="1">
    <location>
        <begin position="54"/>
        <end position="75"/>
    </location>
</feature>
<dbReference type="RefSeq" id="XP_018298596.1">
    <property type="nucleotide sequence ID" value="XM_018440829.1"/>
</dbReference>
<dbReference type="InterPro" id="IPR004177">
    <property type="entry name" value="DDHD_dom"/>
</dbReference>
<dbReference type="EMBL" id="KV440971">
    <property type="protein sequence ID" value="OAD80556.1"/>
    <property type="molecule type" value="Genomic_DNA"/>
</dbReference>
<dbReference type="Proteomes" id="UP000077315">
    <property type="component" value="Unassembled WGS sequence"/>
</dbReference>
<evidence type="ECO:0000256" key="1">
    <source>
        <dbReference type="SAM" id="MobiDB-lite"/>
    </source>
</evidence>
<accession>A0A162Q6L1</accession>
<dbReference type="SUPFAM" id="SSF53474">
    <property type="entry name" value="alpha/beta-Hydrolases"/>
    <property type="match status" value="1"/>
</dbReference>
<name>A0A162Q6L1_PHYB8</name>
<feature type="region of interest" description="Disordered" evidence="1">
    <location>
        <begin position="685"/>
        <end position="720"/>
    </location>
</feature>
<feature type="region of interest" description="Disordered" evidence="1">
    <location>
        <begin position="275"/>
        <end position="334"/>
    </location>
</feature>
<dbReference type="InterPro" id="IPR029058">
    <property type="entry name" value="AB_hydrolase_fold"/>
</dbReference>
<dbReference type="InParanoid" id="A0A162Q6L1"/>
<dbReference type="STRING" id="763407.A0A162Q6L1"/>
<sequence>MLEPEPYPRGHSPQRRTLRPHSLIPDLDVPPLIPHWFHAIDNALVDPVSMRTAKEAAMSRRQPKSPSAPKSKSTAWVPFSKRDSIALEKAFQNNDVRAKVPVNEDYLFEVDVSERTIYPVYWEGPTFEVRRATWFMQADGSKWVPCEETLAEQIELGYYKHKPYVVDPVDEGNYQGNTLAPKTLTKKPSFSAPKIDEASNSATEEGKLEATLAKQLSERQWNLLGPYLGQYIVYTGPSAAWLLSNSTSSKFAKSIITRLTNKQNLGGTRVLRGYPEIEKQQKNKAPVAPVAPKADNDRKNSDTKQKEDGDSKEGPEEDTGLSQEAEEYVSMESEEEVRKIDHIVFVIHGIGQKMSEKTGHSFVNDVSTLRKTMRSVYPTVMASTKTPNHPNGIQVLPVLWRQDIRFGIASDNEGGEADLGMLEPDDGCPTLDELTLDGVPNIRNIVSDVLMDIPLYMTPRYREQMTQTIAKEINRVYKLFVQRNPDFLDGGRVSIYGHSLGSLLAFDMLTMQPMSVQETNSASLKPTESAAVVDKKKVQLKFPVQNFFAVGSPLAVILLLRGFKIGSRKSLSNTQNYSSYADISSIPSSHISHCYPAIDNLYNIFHKSDPVAYRLEPLIARHYSSKLKPEPIPYLKGGLRSMIDAGLNVGSGIANRAGAMYESLKMGITTNLFMRGLGLSRQQIYQDRHPSSDNEDELSTRENPTKSPPNGLYRTRSNSDPACATSMALKSKIRKPPPSPLPSSASPYSVGARKLKMLNSSGRVDYCLQEGLLENPYINAFSAHLQYWQDLDVAAFMVREIYRNQLGG</sequence>
<organism evidence="3 4">
    <name type="scientific">Phycomyces blakesleeanus (strain ATCC 8743b / DSM 1359 / FGSC 10004 / NBRC 33097 / NRRL 1555)</name>
    <dbReference type="NCBI Taxonomy" id="763407"/>
    <lineage>
        <taxon>Eukaryota</taxon>
        <taxon>Fungi</taxon>
        <taxon>Fungi incertae sedis</taxon>
        <taxon>Mucoromycota</taxon>
        <taxon>Mucoromycotina</taxon>
        <taxon>Mucoromycetes</taxon>
        <taxon>Mucorales</taxon>
        <taxon>Phycomycetaceae</taxon>
        <taxon>Phycomyces</taxon>
    </lineage>
</organism>
<dbReference type="GO" id="GO:0005737">
    <property type="term" value="C:cytoplasm"/>
    <property type="evidence" value="ECO:0007669"/>
    <property type="project" value="TreeGrafter"/>
</dbReference>
<keyword evidence="4" id="KW-1185">Reference proteome</keyword>
<proteinExistence type="predicted"/>
<dbReference type="GO" id="GO:0046872">
    <property type="term" value="F:metal ion binding"/>
    <property type="evidence" value="ECO:0007669"/>
    <property type="project" value="InterPro"/>
</dbReference>
<dbReference type="AlphaFoldDB" id="A0A162Q6L1"/>
<feature type="compositionally biased region" description="Basic and acidic residues" evidence="1">
    <location>
        <begin position="294"/>
        <end position="314"/>
    </location>
</feature>
<dbReference type="VEuPathDB" id="FungiDB:PHYBLDRAFT_61609"/>
<dbReference type="PROSITE" id="PS51043">
    <property type="entry name" value="DDHD"/>
    <property type="match status" value="1"/>
</dbReference>
<feature type="compositionally biased region" description="Acidic residues" evidence="1">
    <location>
        <begin position="315"/>
        <end position="334"/>
    </location>
</feature>
<dbReference type="Pfam" id="PF02862">
    <property type="entry name" value="DDHD"/>
    <property type="match status" value="1"/>
</dbReference>
<evidence type="ECO:0000259" key="2">
    <source>
        <dbReference type="PROSITE" id="PS51043"/>
    </source>
</evidence>
<feature type="compositionally biased region" description="Basic and acidic residues" evidence="1">
    <location>
        <begin position="686"/>
        <end position="704"/>
    </location>
</feature>
<dbReference type="FunCoup" id="A0A162Q6L1">
    <property type="interactions" value="470"/>
</dbReference>